<gene>
    <name evidence="1" type="ORF">I5L79_01700</name>
</gene>
<keyword evidence="2" id="KW-1185">Reference proteome</keyword>
<dbReference type="EMBL" id="JADWYK010000001">
    <property type="protein sequence ID" value="MBG8552238.1"/>
    <property type="molecule type" value="Genomic_DNA"/>
</dbReference>
<dbReference type="Pfam" id="PF19875">
    <property type="entry name" value="DUF6348"/>
    <property type="match status" value="1"/>
</dbReference>
<sequence>MAEINFQLQNLFVQHDIRVIPLENKALLMTKQPALIQSRVTQQQHPNGATSRLDVQITLGNRTIIECFGDIGETLEAATQNNLRNFAHNSLHVLINALQDKDEDEQISIERWQIGTQRWKVYSGNYGIKSTVGKSVPIPENLYVRIESIIQSLSLKEDYHWFRFFISCSNKQISNIEFLVDNEVYPEAQQELATLDWYITPDFYSIRLFMILQREAHI</sequence>
<organism evidence="1 2">
    <name type="scientific">Hymenobacter guriensis</name>
    <dbReference type="NCBI Taxonomy" id="2793065"/>
    <lineage>
        <taxon>Bacteria</taxon>
        <taxon>Pseudomonadati</taxon>
        <taxon>Bacteroidota</taxon>
        <taxon>Cytophagia</taxon>
        <taxon>Cytophagales</taxon>
        <taxon>Hymenobacteraceae</taxon>
        <taxon>Hymenobacter</taxon>
    </lineage>
</organism>
<protein>
    <submittedName>
        <fullName evidence="1">Uncharacterized protein</fullName>
    </submittedName>
</protein>
<name>A0ABS0KY08_9BACT</name>
<reference evidence="1 2" key="1">
    <citation type="submission" date="2020-11" db="EMBL/GenBank/DDBJ databases">
        <title>Hymenobacter sp.</title>
        <authorList>
            <person name="Kim M.K."/>
        </authorList>
    </citation>
    <scope>NUCLEOTIDE SEQUENCE [LARGE SCALE GENOMIC DNA]</scope>
    <source>
        <strain evidence="1 2">BT594</strain>
    </source>
</reference>
<accession>A0ABS0KY08</accession>
<proteinExistence type="predicted"/>
<dbReference type="RefSeq" id="WP_196953278.1">
    <property type="nucleotide sequence ID" value="NZ_JADWYK010000001.1"/>
</dbReference>
<comment type="caution">
    <text evidence="1">The sequence shown here is derived from an EMBL/GenBank/DDBJ whole genome shotgun (WGS) entry which is preliminary data.</text>
</comment>
<evidence type="ECO:0000313" key="2">
    <source>
        <dbReference type="Proteomes" id="UP000601099"/>
    </source>
</evidence>
<evidence type="ECO:0000313" key="1">
    <source>
        <dbReference type="EMBL" id="MBG8552238.1"/>
    </source>
</evidence>
<dbReference type="InterPro" id="IPR045929">
    <property type="entry name" value="DUF6348"/>
</dbReference>
<dbReference type="Proteomes" id="UP000601099">
    <property type="component" value="Unassembled WGS sequence"/>
</dbReference>